<sequence length="169" mass="17750">MPSSPGSAGGARALLGPEQVVQCKPGGCAGGWVGDTYIQAMRGLLYQEEWAKAVAAAGPDASTCPKAPLDKLASDLDSANITYSPTGLRIQAWETIPPSEFALIQALANQPVVALLHAGEDWSLYFGQRGRVYDGNCSSDPMKSTHAVVIVGYTPDTFIIRPQTSADPS</sequence>
<dbReference type="OrthoDB" id="190265at2759"/>
<reference evidence="2 3" key="1">
    <citation type="journal article" date="2007" name="Science">
        <title>The Chlamydomonas genome reveals the evolution of key animal and plant functions.</title>
        <authorList>
            <person name="Merchant S.S."/>
            <person name="Prochnik S.E."/>
            <person name="Vallon O."/>
            <person name="Harris E.H."/>
            <person name="Karpowicz S.J."/>
            <person name="Witman G.B."/>
            <person name="Terry A."/>
            <person name="Salamov A."/>
            <person name="Fritz-Laylin L.K."/>
            <person name="Marechal-Drouard L."/>
            <person name="Marshall W.F."/>
            <person name="Qu L.H."/>
            <person name="Nelson D.R."/>
            <person name="Sanderfoot A.A."/>
            <person name="Spalding M.H."/>
            <person name="Kapitonov V.V."/>
            <person name="Ren Q."/>
            <person name="Ferris P."/>
            <person name="Lindquist E."/>
            <person name="Shapiro H."/>
            <person name="Lucas S.M."/>
            <person name="Grimwood J."/>
            <person name="Schmutz J."/>
            <person name="Cardol P."/>
            <person name="Cerutti H."/>
            <person name="Chanfreau G."/>
            <person name="Chen C.L."/>
            <person name="Cognat V."/>
            <person name="Croft M.T."/>
            <person name="Dent R."/>
            <person name="Dutcher S."/>
            <person name="Fernandez E."/>
            <person name="Fukuzawa H."/>
            <person name="Gonzalez-Ballester D."/>
            <person name="Gonzalez-Halphen D."/>
            <person name="Hallmann A."/>
            <person name="Hanikenne M."/>
            <person name="Hippler M."/>
            <person name="Inwood W."/>
            <person name="Jabbari K."/>
            <person name="Kalanon M."/>
            <person name="Kuras R."/>
            <person name="Lefebvre P.A."/>
            <person name="Lemaire S.D."/>
            <person name="Lobanov A.V."/>
            <person name="Lohr M."/>
            <person name="Manuell A."/>
            <person name="Meier I."/>
            <person name="Mets L."/>
            <person name="Mittag M."/>
            <person name="Mittelmeier T."/>
            <person name="Moroney J.V."/>
            <person name="Moseley J."/>
            <person name="Napoli C."/>
            <person name="Nedelcu A.M."/>
            <person name="Niyogi K."/>
            <person name="Novoselov S.V."/>
            <person name="Paulsen I.T."/>
            <person name="Pazour G."/>
            <person name="Purton S."/>
            <person name="Ral J.P."/>
            <person name="Riano-Pachon D.M."/>
            <person name="Riekhof W."/>
            <person name="Rymarquis L."/>
            <person name="Schroda M."/>
            <person name="Stern D."/>
            <person name="Umen J."/>
            <person name="Willows R."/>
            <person name="Wilson N."/>
            <person name="Zimmer S.L."/>
            <person name="Allmer J."/>
            <person name="Balk J."/>
            <person name="Bisova K."/>
            <person name="Chen C.J."/>
            <person name="Elias M."/>
            <person name="Gendler K."/>
            <person name="Hauser C."/>
            <person name="Lamb M.R."/>
            <person name="Ledford H."/>
            <person name="Long J.C."/>
            <person name="Minagawa J."/>
            <person name="Page M.D."/>
            <person name="Pan J."/>
            <person name="Pootakham W."/>
            <person name="Roje S."/>
            <person name="Rose A."/>
            <person name="Stahlberg E."/>
            <person name="Terauchi A.M."/>
            <person name="Yang P."/>
            <person name="Ball S."/>
            <person name="Bowler C."/>
            <person name="Dieckmann C.L."/>
            <person name="Gladyshev V.N."/>
            <person name="Green P."/>
            <person name="Jorgensen R."/>
            <person name="Mayfield S."/>
            <person name="Mueller-Roeber B."/>
            <person name="Rajamani S."/>
            <person name="Sayre R.T."/>
            <person name="Brokstein P."/>
            <person name="Dubchak I."/>
            <person name="Goodstein D."/>
            <person name="Hornick L."/>
            <person name="Huang Y.W."/>
            <person name="Jhaveri J."/>
            <person name="Luo Y."/>
            <person name="Martinez D."/>
            <person name="Ngau W.C."/>
            <person name="Otillar B."/>
            <person name="Poliakov A."/>
            <person name="Porter A."/>
            <person name="Szajkowski L."/>
            <person name="Werner G."/>
            <person name="Zhou K."/>
            <person name="Grigoriev I.V."/>
            <person name="Rokhsar D.S."/>
            <person name="Grossman A.R."/>
        </authorList>
    </citation>
    <scope>NUCLEOTIDE SEQUENCE [LARGE SCALE GENOMIC DNA]</scope>
    <source>
        <strain evidence="3">CC-503</strain>
    </source>
</reference>
<dbReference type="SUPFAM" id="SSF54001">
    <property type="entry name" value="Cysteine proteinases"/>
    <property type="match status" value="1"/>
</dbReference>
<evidence type="ECO:0000313" key="2">
    <source>
        <dbReference type="EMBL" id="PNW73417.1"/>
    </source>
</evidence>
<feature type="domain" description="Peptidase C1A papain C-terminal" evidence="1">
    <location>
        <begin position="14"/>
        <end position="154"/>
    </location>
</feature>
<dbReference type="Proteomes" id="UP000006906">
    <property type="component" value="Chromosome 14"/>
</dbReference>
<dbReference type="GO" id="GO:0005615">
    <property type="term" value="C:extracellular space"/>
    <property type="evidence" value="ECO:0000318"/>
    <property type="project" value="GO_Central"/>
</dbReference>
<keyword evidence="3" id="KW-1185">Reference proteome</keyword>
<dbReference type="InterPro" id="IPR000668">
    <property type="entry name" value="Peptidase_C1A_C"/>
</dbReference>
<dbReference type="AlphaFoldDB" id="A0A2K3CYP8"/>
<protein>
    <recommendedName>
        <fullName evidence="1">Peptidase C1A papain C-terminal domain-containing protein</fullName>
    </recommendedName>
</protein>
<dbReference type="GeneID" id="66056334"/>
<organism evidence="2 3">
    <name type="scientific">Chlamydomonas reinhardtii</name>
    <name type="common">Chlamydomonas smithii</name>
    <dbReference type="NCBI Taxonomy" id="3055"/>
    <lineage>
        <taxon>Eukaryota</taxon>
        <taxon>Viridiplantae</taxon>
        <taxon>Chlorophyta</taxon>
        <taxon>core chlorophytes</taxon>
        <taxon>Chlorophyceae</taxon>
        <taxon>CS clade</taxon>
        <taxon>Chlamydomonadales</taxon>
        <taxon>Chlamydomonadaceae</taxon>
        <taxon>Chlamydomonas</taxon>
    </lineage>
</organism>
<dbReference type="InParanoid" id="A0A2K3CYP8"/>
<dbReference type="PaxDb" id="3055-EDP03787"/>
<accession>A0A2K3CYP8</accession>
<proteinExistence type="predicted"/>
<evidence type="ECO:0000313" key="3">
    <source>
        <dbReference type="Proteomes" id="UP000006906"/>
    </source>
</evidence>
<dbReference type="EMBL" id="CM008975">
    <property type="protein sequence ID" value="PNW73417.1"/>
    <property type="molecule type" value="Genomic_DNA"/>
</dbReference>
<dbReference type="GO" id="GO:0005764">
    <property type="term" value="C:lysosome"/>
    <property type="evidence" value="ECO:0000318"/>
    <property type="project" value="GO_Central"/>
</dbReference>
<name>A0A2K3CYP8_CHLRE</name>
<dbReference type="InterPro" id="IPR038765">
    <property type="entry name" value="Papain-like_cys_pep_sf"/>
</dbReference>
<dbReference type="KEGG" id="cre:CHLRE_14g631148v5"/>
<evidence type="ECO:0000259" key="1">
    <source>
        <dbReference type="Pfam" id="PF00112"/>
    </source>
</evidence>
<dbReference type="GO" id="GO:0004197">
    <property type="term" value="F:cysteine-type endopeptidase activity"/>
    <property type="evidence" value="ECO:0000318"/>
    <property type="project" value="GO_Central"/>
</dbReference>
<dbReference type="Gramene" id="PNW73417">
    <property type="protein sequence ID" value="PNW73417"/>
    <property type="gene ID" value="CHLRE_14g631148v5"/>
</dbReference>
<dbReference type="Pfam" id="PF00112">
    <property type="entry name" value="Peptidase_C1"/>
    <property type="match status" value="1"/>
</dbReference>
<gene>
    <name evidence="2" type="ORF">CHLRE_14g631148v5</name>
</gene>
<dbReference type="RefSeq" id="XP_042917078.1">
    <property type="nucleotide sequence ID" value="XM_043070405.1"/>
</dbReference>
<dbReference type="GO" id="GO:0051603">
    <property type="term" value="P:proteolysis involved in protein catabolic process"/>
    <property type="evidence" value="ECO:0000318"/>
    <property type="project" value="GO_Central"/>
</dbReference>
<dbReference type="Gene3D" id="3.90.70.10">
    <property type="entry name" value="Cysteine proteinases"/>
    <property type="match status" value="1"/>
</dbReference>